<accession>A0ACB8CQM9</accession>
<evidence type="ECO:0000313" key="2">
    <source>
        <dbReference type="Proteomes" id="UP000821865"/>
    </source>
</evidence>
<evidence type="ECO:0000313" key="1">
    <source>
        <dbReference type="EMBL" id="KAH7949363.1"/>
    </source>
</evidence>
<name>A0ACB8CQM9_DERSI</name>
<reference evidence="1" key="1">
    <citation type="submission" date="2020-05" db="EMBL/GenBank/DDBJ databases">
        <title>Large-scale comparative analyses of tick genomes elucidate their genetic diversity and vector capacities.</title>
        <authorList>
            <person name="Jia N."/>
            <person name="Wang J."/>
            <person name="Shi W."/>
            <person name="Du L."/>
            <person name="Sun Y."/>
            <person name="Zhan W."/>
            <person name="Jiang J."/>
            <person name="Wang Q."/>
            <person name="Zhang B."/>
            <person name="Ji P."/>
            <person name="Sakyi L.B."/>
            <person name="Cui X."/>
            <person name="Yuan T."/>
            <person name="Jiang B."/>
            <person name="Yang W."/>
            <person name="Lam T.T.-Y."/>
            <person name="Chang Q."/>
            <person name="Ding S."/>
            <person name="Wang X."/>
            <person name="Zhu J."/>
            <person name="Ruan X."/>
            <person name="Zhao L."/>
            <person name="Wei J."/>
            <person name="Que T."/>
            <person name="Du C."/>
            <person name="Cheng J."/>
            <person name="Dai P."/>
            <person name="Han X."/>
            <person name="Huang E."/>
            <person name="Gao Y."/>
            <person name="Liu J."/>
            <person name="Shao H."/>
            <person name="Ye R."/>
            <person name="Li L."/>
            <person name="Wei W."/>
            <person name="Wang X."/>
            <person name="Wang C."/>
            <person name="Yang T."/>
            <person name="Huo Q."/>
            <person name="Li W."/>
            <person name="Guo W."/>
            <person name="Chen H."/>
            <person name="Zhou L."/>
            <person name="Ni X."/>
            <person name="Tian J."/>
            <person name="Zhou Y."/>
            <person name="Sheng Y."/>
            <person name="Liu T."/>
            <person name="Pan Y."/>
            <person name="Xia L."/>
            <person name="Li J."/>
            <person name="Zhao F."/>
            <person name="Cao W."/>
        </authorList>
    </citation>
    <scope>NUCLEOTIDE SEQUENCE</scope>
    <source>
        <strain evidence="1">Dsil-2018</strain>
    </source>
</reference>
<gene>
    <name evidence="1" type="ORF">HPB49_008230</name>
</gene>
<protein>
    <submittedName>
        <fullName evidence="1">Uncharacterized protein</fullName>
    </submittedName>
</protein>
<keyword evidence="2" id="KW-1185">Reference proteome</keyword>
<comment type="caution">
    <text evidence="1">The sequence shown here is derived from an EMBL/GenBank/DDBJ whole genome shotgun (WGS) entry which is preliminary data.</text>
</comment>
<sequence>MDDLHVVMELIESESEEKELDAVLCQVGAELVRSDRNRIPRYYEEVVASEEVIAWPSDQERANIKARFLARSNGKGPRNTIGCVDGCHIEIPHQKESPASYYNRKKFPSIVLQGICDSSSRFIDVFVGYPGFAHDARVLKESPIYSVAETKCANDYLLGDAAYPLLP</sequence>
<dbReference type="EMBL" id="CM023474">
    <property type="protein sequence ID" value="KAH7949363.1"/>
    <property type="molecule type" value="Genomic_DNA"/>
</dbReference>
<proteinExistence type="predicted"/>
<organism evidence="1 2">
    <name type="scientific">Dermacentor silvarum</name>
    <name type="common">Tick</name>
    <dbReference type="NCBI Taxonomy" id="543639"/>
    <lineage>
        <taxon>Eukaryota</taxon>
        <taxon>Metazoa</taxon>
        <taxon>Ecdysozoa</taxon>
        <taxon>Arthropoda</taxon>
        <taxon>Chelicerata</taxon>
        <taxon>Arachnida</taxon>
        <taxon>Acari</taxon>
        <taxon>Parasitiformes</taxon>
        <taxon>Ixodida</taxon>
        <taxon>Ixodoidea</taxon>
        <taxon>Ixodidae</taxon>
        <taxon>Rhipicephalinae</taxon>
        <taxon>Dermacentor</taxon>
    </lineage>
</organism>
<dbReference type="Proteomes" id="UP000821865">
    <property type="component" value="Chromosome 5"/>
</dbReference>